<sequence length="350" mass="39562">MKQLSQPIIIENNSQLNLLEVVVNMCTGFTFQSHNNEVILGRTMDYDWPLTGHPAVQPRHYEWKSRVDYQGQTLYGFVGTGSDMEGFIFGDGMNEHGLAISTQYDRDYCSYASQCRDDAMNISQNEVLTWVLGYHQSIEELRAHADQVNVVAVTLNDINDVPPLHYHVSDASGRTVELTFDQGRVVIHDNPIAVLTNNPDLNWHYENLKNYVAITPYRPSAKQFNDVELTTLGSEGGTRGLPGGFTSPERFVRAAYLIRHLQPSDDDHAVLDAFRILDAVSIPKGAVRSQNDDLHYTLYQTVFNLTSRTMFVKYYQSNQIIELSLTESLLNQSHLQLFEPIAGISTTKLN</sequence>
<dbReference type="CDD" id="cd00542">
    <property type="entry name" value="Ntn_PVA"/>
    <property type="match status" value="1"/>
</dbReference>
<name>A0ABD4ECP8_STALU</name>
<dbReference type="Proteomes" id="UP000070063">
    <property type="component" value="Unassembled WGS sequence"/>
</dbReference>
<dbReference type="InterPro" id="IPR029055">
    <property type="entry name" value="Ntn_hydrolases_N"/>
</dbReference>
<dbReference type="EMBL" id="LRQI01000093">
    <property type="protein sequence ID" value="KXA36230.1"/>
    <property type="molecule type" value="Genomic_DNA"/>
</dbReference>
<gene>
    <name evidence="4" type="ORF">HMPREF3225_02349</name>
</gene>
<evidence type="ECO:0000256" key="2">
    <source>
        <dbReference type="ARBA" id="ARBA00022801"/>
    </source>
</evidence>
<proteinExistence type="inferred from homology"/>
<organism evidence="4 5">
    <name type="scientific">Staphylococcus lugdunensis</name>
    <dbReference type="NCBI Taxonomy" id="28035"/>
    <lineage>
        <taxon>Bacteria</taxon>
        <taxon>Bacillati</taxon>
        <taxon>Bacillota</taxon>
        <taxon>Bacilli</taxon>
        <taxon>Bacillales</taxon>
        <taxon>Staphylococcaceae</taxon>
        <taxon>Staphylococcus</taxon>
    </lineage>
</organism>
<reference evidence="4 5" key="1">
    <citation type="submission" date="2016-01" db="EMBL/GenBank/DDBJ databases">
        <authorList>
            <person name="Mitreva M."/>
            <person name="Pepin K.H."/>
            <person name="Mihindukulasuriya K.A."/>
            <person name="Fulton R."/>
            <person name="Fronick C."/>
            <person name="O'Laughlin M."/>
            <person name="Miner T."/>
            <person name="Herter B."/>
            <person name="Rosa B.A."/>
            <person name="Cordes M."/>
            <person name="Tomlinson C."/>
            <person name="Wollam A."/>
            <person name="Palsikar V.B."/>
            <person name="Mardis E.R."/>
            <person name="Wilson R.K."/>
        </authorList>
    </citation>
    <scope>NUCLEOTIDE SEQUENCE [LARGE SCALE GENOMIC DNA]</scope>
    <source>
        <strain evidence="4 5">MJR7738</strain>
    </source>
</reference>
<dbReference type="InterPro" id="IPR029132">
    <property type="entry name" value="CBAH/NAAA_C"/>
</dbReference>
<feature type="domain" description="Choloylglycine hydrolase/NAAA C-terminal" evidence="3">
    <location>
        <begin position="26"/>
        <end position="335"/>
    </location>
</feature>
<keyword evidence="2 4" id="KW-0378">Hydrolase</keyword>
<dbReference type="GO" id="GO:0016787">
    <property type="term" value="F:hydrolase activity"/>
    <property type="evidence" value="ECO:0007669"/>
    <property type="project" value="UniProtKB-KW"/>
</dbReference>
<dbReference type="SUPFAM" id="SSF56235">
    <property type="entry name" value="N-terminal nucleophile aminohydrolases (Ntn hydrolases)"/>
    <property type="match status" value="1"/>
</dbReference>
<evidence type="ECO:0000259" key="3">
    <source>
        <dbReference type="Pfam" id="PF02275"/>
    </source>
</evidence>
<evidence type="ECO:0000313" key="5">
    <source>
        <dbReference type="Proteomes" id="UP000070063"/>
    </source>
</evidence>
<dbReference type="PANTHER" id="PTHR35527">
    <property type="entry name" value="CHOLOYLGLYCINE HYDROLASE"/>
    <property type="match status" value="1"/>
</dbReference>
<dbReference type="AlphaFoldDB" id="A0ABD4ECP8"/>
<dbReference type="PANTHER" id="PTHR35527:SF2">
    <property type="entry name" value="HYDROLASE"/>
    <property type="match status" value="1"/>
</dbReference>
<evidence type="ECO:0000313" key="4">
    <source>
        <dbReference type="EMBL" id="KXA36230.1"/>
    </source>
</evidence>
<dbReference type="Pfam" id="PF02275">
    <property type="entry name" value="CBAH"/>
    <property type="match status" value="1"/>
</dbReference>
<comment type="caution">
    <text evidence="4">The sequence shown here is derived from an EMBL/GenBank/DDBJ whole genome shotgun (WGS) entry which is preliminary data.</text>
</comment>
<dbReference type="InterPro" id="IPR052193">
    <property type="entry name" value="Peptidase_C59"/>
</dbReference>
<comment type="similarity">
    <text evidence="1">Belongs to the peptidase C59 family.</text>
</comment>
<protein>
    <submittedName>
        <fullName evidence="4">Linear amide C-N hydrolase, choloylglycine hydrolase family protein</fullName>
    </submittedName>
</protein>
<evidence type="ECO:0000256" key="1">
    <source>
        <dbReference type="ARBA" id="ARBA00006625"/>
    </source>
</evidence>
<dbReference type="Gene3D" id="3.60.60.10">
    <property type="entry name" value="Penicillin V Acylase, Chain A"/>
    <property type="match status" value="1"/>
</dbReference>
<accession>A0ABD4ECP8</accession>